<gene>
    <name evidence="1" type="ORF">Naga_100411g3</name>
</gene>
<evidence type="ECO:0000313" key="1">
    <source>
        <dbReference type="EMBL" id="EWM23768.1"/>
    </source>
</evidence>
<dbReference type="EMBL" id="AZIL01001477">
    <property type="protein sequence ID" value="EWM23768.1"/>
    <property type="molecule type" value="Genomic_DNA"/>
</dbReference>
<name>W7TJQ2_9STRA</name>
<keyword evidence="2" id="KW-1185">Reference proteome</keyword>
<reference evidence="1 2" key="1">
    <citation type="journal article" date="2014" name="Mol. Plant">
        <title>Chromosome Scale Genome Assembly and Transcriptome Profiling of Nannochloropsis gaditana in Nitrogen Depletion.</title>
        <authorList>
            <person name="Corteggiani Carpinelli E."/>
            <person name="Telatin A."/>
            <person name="Vitulo N."/>
            <person name="Forcato C."/>
            <person name="D'Angelo M."/>
            <person name="Schiavon R."/>
            <person name="Vezzi A."/>
            <person name="Giacometti G.M."/>
            <person name="Morosinotto T."/>
            <person name="Valle G."/>
        </authorList>
    </citation>
    <scope>NUCLEOTIDE SEQUENCE [LARGE SCALE GENOMIC DNA]</scope>
    <source>
        <strain evidence="1 2">B-31</strain>
    </source>
</reference>
<comment type="caution">
    <text evidence="1">The sequence shown here is derived from an EMBL/GenBank/DDBJ whole genome shotgun (WGS) entry which is preliminary data.</text>
</comment>
<proteinExistence type="predicted"/>
<evidence type="ECO:0000313" key="2">
    <source>
        <dbReference type="Proteomes" id="UP000019335"/>
    </source>
</evidence>
<protein>
    <submittedName>
        <fullName evidence="1">Uncharacterized protein</fullName>
    </submittedName>
</protein>
<sequence>MCNEPYGHIFLATIKQCLLHFNIDCDEDGNSPLDSLSVMKKGRTRNTTDSSLSSRIELFAIDQSLDPLYGGALPHTQGLSQTAAARVALHLTLSDHLVNPPLPYIVDCGIGSDNSSLALVARLPGCHFTRLDVERVAIALVKQRTGKQL</sequence>
<organism evidence="1 2">
    <name type="scientific">Nannochloropsis gaditana</name>
    <dbReference type="NCBI Taxonomy" id="72520"/>
    <lineage>
        <taxon>Eukaryota</taxon>
        <taxon>Sar</taxon>
        <taxon>Stramenopiles</taxon>
        <taxon>Ochrophyta</taxon>
        <taxon>Eustigmatophyceae</taxon>
        <taxon>Eustigmatales</taxon>
        <taxon>Monodopsidaceae</taxon>
        <taxon>Nannochloropsis</taxon>
    </lineage>
</organism>
<dbReference type="AlphaFoldDB" id="W7TJQ2"/>
<dbReference type="Proteomes" id="UP000019335">
    <property type="component" value="Chromosome 16"/>
</dbReference>
<accession>W7TJQ2</accession>